<dbReference type="PRINTS" id="PR00035">
    <property type="entry name" value="HTHGNTR"/>
</dbReference>
<evidence type="ECO:0000259" key="4">
    <source>
        <dbReference type="PROSITE" id="PS50949"/>
    </source>
</evidence>
<sequence>MGQRVSLSSSAYEYIYGNIAQGKFKVGQSISEEAIAKQINISRTPIRESLIALNKEGLLEKAGRSYRVVITSPYDLLDLYEARKIIETENAKLCAIRISSDQISDFTKFMVKATEIYRQSSVLFLMKIDLDDQFHDFIDRNSGNKYMEKYGQEIRKKLRIVRITSFPFQDNLDKDVREHEHESVFQAIINRDPLKAYEEMTKHEDHLINYVKNQVLPKLFKL</sequence>
<organism evidence="5 6">
    <name type="scientific">Oxyplasma meridianum</name>
    <dbReference type="NCBI Taxonomy" id="3073602"/>
    <lineage>
        <taxon>Archaea</taxon>
        <taxon>Methanobacteriati</taxon>
        <taxon>Thermoplasmatota</taxon>
        <taxon>Thermoplasmata</taxon>
        <taxon>Thermoplasmatales</taxon>
        <taxon>Thermoplasmataceae</taxon>
        <taxon>Oxyplasma</taxon>
    </lineage>
</organism>
<evidence type="ECO:0000256" key="1">
    <source>
        <dbReference type="ARBA" id="ARBA00023015"/>
    </source>
</evidence>
<dbReference type="Gene3D" id="1.10.10.10">
    <property type="entry name" value="Winged helix-like DNA-binding domain superfamily/Winged helix DNA-binding domain"/>
    <property type="match status" value="1"/>
</dbReference>
<keyword evidence="2" id="KW-0238">DNA-binding</keyword>
<dbReference type="PANTHER" id="PTHR43537:SF5">
    <property type="entry name" value="UXU OPERON TRANSCRIPTIONAL REGULATOR"/>
    <property type="match status" value="1"/>
</dbReference>
<dbReference type="SMART" id="SM00895">
    <property type="entry name" value="FCD"/>
    <property type="match status" value="1"/>
</dbReference>
<feature type="domain" description="HTH gntR-type" evidence="4">
    <location>
        <begin position="5"/>
        <end position="73"/>
    </location>
</feature>
<dbReference type="SUPFAM" id="SSF46785">
    <property type="entry name" value="Winged helix' DNA-binding domain"/>
    <property type="match status" value="1"/>
</dbReference>
<name>A0AAX4NH73_9ARCH</name>
<dbReference type="GO" id="GO:0003677">
    <property type="term" value="F:DNA binding"/>
    <property type="evidence" value="ECO:0007669"/>
    <property type="project" value="UniProtKB-KW"/>
</dbReference>
<dbReference type="SUPFAM" id="SSF48008">
    <property type="entry name" value="GntR ligand-binding domain-like"/>
    <property type="match status" value="1"/>
</dbReference>
<gene>
    <name evidence="5" type="ORF">OXIME_001105</name>
</gene>
<dbReference type="SMART" id="SM00345">
    <property type="entry name" value="HTH_GNTR"/>
    <property type="match status" value="1"/>
</dbReference>
<dbReference type="InterPro" id="IPR036388">
    <property type="entry name" value="WH-like_DNA-bd_sf"/>
</dbReference>
<evidence type="ECO:0000256" key="3">
    <source>
        <dbReference type="ARBA" id="ARBA00023163"/>
    </source>
</evidence>
<dbReference type="InterPro" id="IPR000524">
    <property type="entry name" value="Tscrpt_reg_HTH_GntR"/>
</dbReference>
<dbReference type="GO" id="GO:0003700">
    <property type="term" value="F:DNA-binding transcription factor activity"/>
    <property type="evidence" value="ECO:0007669"/>
    <property type="project" value="InterPro"/>
</dbReference>
<dbReference type="AlphaFoldDB" id="A0AAX4NH73"/>
<dbReference type="PANTHER" id="PTHR43537">
    <property type="entry name" value="TRANSCRIPTIONAL REGULATOR, GNTR FAMILY"/>
    <property type="match status" value="1"/>
</dbReference>
<dbReference type="GeneID" id="95967842"/>
<dbReference type="InterPro" id="IPR036390">
    <property type="entry name" value="WH_DNA-bd_sf"/>
</dbReference>
<dbReference type="Pfam" id="PF07729">
    <property type="entry name" value="FCD"/>
    <property type="match status" value="1"/>
</dbReference>
<evidence type="ECO:0000313" key="5">
    <source>
        <dbReference type="EMBL" id="WYY00528.1"/>
    </source>
</evidence>
<dbReference type="InterPro" id="IPR011711">
    <property type="entry name" value="GntR_C"/>
</dbReference>
<protein>
    <submittedName>
        <fullName evidence="5">GntR family transcriptional regulator</fullName>
    </submittedName>
</protein>
<dbReference type="PROSITE" id="PS50949">
    <property type="entry name" value="HTH_GNTR"/>
    <property type="match status" value="1"/>
</dbReference>
<keyword evidence="6" id="KW-1185">Reference proteome</keyword>
<dbReference type="KEGG" id="omr:OXIME_001105"/>
<keyword evidence="3" id="KW-0804">Transcription</keyword>
<keyword evidence="1" id="KW-0805">Transcription regulation</keyword>
<dbReference type="EMBL" id="CP133772">
    <property type="protein sequence ID" value="WYY00528.1"/>
    <property type="molecule type" value="Genomic_DNA"/>
</dbReference>
<proteinExistence type="predicted"/>
<dbReference type="RefSeq" id="WP_393970863.1">
    <property type="nucleotide sequence ID" value="NZ_CP133772.1"/>
</dbReference>
<accession>A0AAX4NH73</accession>
<dbReference type="Pfam" id="PF00392">
    <property type="entry name" value="GntR"/>
    <property type="match status" value="1"/>
</dbReference>
<dbReference type="InterPro" id="IPR008920">
    <property type="entry name" value="TF_FadR/GntR_C"/>
</dbReference>
<dbReference type="Gene3D" id="1.20.120.530">
    <property type="entry name" value="GntR ligand-binding domain-like"/>
    <property type="match status" value="1"/>
</dbReference>
<evidence type="ECO:0000256" key="2">
    <source>
        <dbReference type="ARBA" id="ARBA00023125"/>
    </source>
</evidence>
<reference evidence="5 6" key="1">
    <citation type="submission" date="2023-09" db="EMBL/GenBank/DDBJ databases">
        <authorList>
            <person name="Golyshina O.V."/>
            <person name="Lunev E.A."/>
            <person name="Bargiela R."/>
            <person name="Gaines M.C."/>
            <person name="Daum B."/>
            <person name="Bale N.J."/>
            <person name="Koenen M."/>
            <person name="Sinninghe Damst J.S."/>
            <person name="Yakimov M."/>
            <person name="Golyshin P.N."/>
        </authorList>
    </citation>
    <scope>NUCLEOTIDE SEQUENCE [LARGE SCALE GENOMIC DNA]</scope>
    <source>
        <strain evidence="5 6">M1</strain>
    </source>
</reference>
<dbReference type="Proteomes" id="UP001451606">
    <property type="component" value="Chromosome"/>
</dbReference>
<evidence type="ECO:0000313" key="6">
    <source>
        <dbReference type="Proteomes" id="UP001451606"/>
    </source>
</evidence>